<dbReference type="EMBL" id="JAPDFR010000009">
    <property type="protein sequence ID" value="KAK0383702.1"/>
    <property type="molecule type" value="Genomic_DNA"/>
</dbReference>
<evidence type="ECO:0000313" key="3">
    <source>
        <dbReference type="Proteomes" id="UP001175261"/>
    </source>
</evidence>
<dbReference type="Gene3D" id="2.60.120.260">
    <property type="entry name" value="Galactose-binding domain-like"/>
    <property type="match status" value="1"/>
</dbReference>
<sequence length="403" mass="44549">MRLDLVAIATALLLASDSSATRCAKNFKDNFCFRSVASAEPRSKAIHDCANYLRVTVTPQASTTTTVLIKPTTEVSTIVTTSVTTVDESTTDSTQTNWISETRTVNKDTSTSTVTEYATKTVEAGSDPQARDVDLDARYAPAKEEEYPAYAATCGSFEKYSSACRCIGVCPQTTTVPIPTVTATRIEYSTQVSTKVVLEQFTEINFTPVTETTEKTTYLATETVWKHTATQTTTIYTATITSIVRNGGFESGEFEPWIDSDDNQIDIYISQPGDNSKWTLESGNMVNNDLLEIYQVTLATAGETYQCTYDWKFDNYYETYYQSTGKTYIPYVHVYIGDSTSYIDWVSPDETTKGTWQTSTFQFTAAGADKLWFDCASPQPRHGTGGGRNKVYLDNIACSLAQT</sequence>
<evidence type="ECO:0000256" key="1">
    <source>
        <dbReference type="SAM" id="SignalP"/>
    </source>
</evidence>
<name>A0AA39L4C9_SARSR</name>
<feature type="signal peptide" evidence="1">
    <location>
        <begin position="1"/>
        <end position="20"/>
    </location>
</feature>
<evidence type="ECO:0000313" key="2">
    <source>
        <dbReference type="EMBL" id="KAK0383702.1"/>
    </source>
</evidence>
<comment type="caution">
    <text evidence="2">The sequence shown here is derived from an EMBL/GenBank/DDBJ whole genome shotgun (WGS) entry which is preliminary data.</text>
</comment>
<reference evidence="2" key="1">
    <citation type="submission" date="2022-10" db="EMBL/GenBank/DDBJ databases">
        <title>Determination and structural analysis of whole genome sequence of Sarocladium strictum F4-1.</title>
        <authorList>
            <person name="Hu L."/>
            <person name="Jiang Y."/>
        </authorList>
    </citation>
    <scope>NUCLEOTIDE SEQUENCE</scope>
    <source>
        <strain evidence="2">F4-1</strain>
    </source>
</reference>
<keyword evidence="1" id="KW-0732">Signal</keyword>
<proteinExistence type="predicted"/>
<protein>
    <submittedName>
        <fullName evidence="2">Uncharacterized protein</fullName>
    </submittedName>
</protein>
<feature type="chain" id="PRO_5041234398" evidence="1">
    <location>
        <begin position="21"/>
        <end position="403"/>
    </location>
</feature>
<keyword evidence="3" id="KW-1185">Reference proteome</keyword>
<dbReference type="Proteomes" id="UP001175261">
    <property type="component" value="Unassembled WGS sequence"/>
</dbReference>
<accession>A0AA39L4C9</accession>
<dbReference type="AlphaFoldDB" id="A0AA39L4C9"/>
<organism evidence="2 3">
    <name type="scientific">Sarocladium strictum</name>
    <name type="common">Black bundle disease fungus</name>
    <name type="synonym">Acremonium strictum</name>
    <dbReference type="NCBI Taxonomy" id="5046"/>
    <lineage>
        <taxon>Eukaryota</taxon>
        <taxon>Fungi</taxon>
        <taxon>Dikarya</taxon>
        <taxon>Ascomycota</taxon>
        <taxon>Pezizomycotina</taxon>
        <taxon>Sordariomycetes</taxon>
        <taxon>Hypocreomycetidae</taxon>
        <taxon>Hypocreales</taxon>
        <taxon>Sarocladiaceae</taxon>
        <taxon>Sarocladium</taxon>
    </lineage>
</organism>
<gene>
    <name evidence="2" type="ORF">NLU13_9613</name>
</gene>